<dbReference type="SMR" id="A0A0Q9X7C5"/>
<evidence type="ECO:0000313" key="3">
    <source>
        <dbReference type="Proteomes" id="UP000007798"/>
    </source>
</evidence>
<keyword evidence="1" id="KW-0175">Coiled coil</keyword>
<keyword evidence="3" id="KW-1185">Reference proteome</keyword>
<name>A0A0Q9X7C5_DROWI</name>
<organism evidence="2 3">
    <name type="scientific">Drosophila willistoni</name>
    <name type="common">Fruit fly</name>
    <dbReference type="NCBI Taxonomy" id="7260"/>
    <lineage>
        <taxon>Eukaryota</taxon>
        <taxon>Metazoa</taxon>
        <taxon>Ecdysozoa</taxon>
        <taxon>Arthropoda</taxon>
        <taxon>Hexapoda</taxon>
        <taxon>Insecta</taxon>
        <taxon>Pterygota</taxon>
        <taxon>Neoptera</taxon>
        <taxon>Endopterygota</taxon>
        <taxon>Diptera</taxon>
        <taxon>Brachycera</taxon>
        <taxon>Muscomorpha</taxon>
        <taxon>Ephydroidea</taxon>
        <taxon>Drosophilidae</taxon>
        <taxon>Drosophila</taxon>
        <taxon>Sophophora</taxon>
    </lineage>
</organism>
<evidence type="ECO:0000313" key="2">
    <source>
        <dbReference type="EMBL" id="KRG00056.1"/>
    </source>
</evidence>
<dbReference type="AlphaFoldDB" id="A0A0Q9X7C5"/>
<evidence type="ECO:0000256" key="1">
    <source>
        <dbReference type="SAM" id="Coils"/>
    </source>
</evidence>
<dbReference type="Proteomes" id="UP000007798">
    <property type="component" value="Unassembled WGS sequence"/>
</dbReference>
<reference evidence="2 3" key="1">
    <citation type="journal article" date="2007" name="Nature">
        <title>Evolution of genes and genomes on the Drosophila phylogeny.</title>
        <authorList>
            <consortium name="Drosophila 12 Genomes Consortium"/>
            <person name="Clark A.G."/>
            <person name="Eisen M.B."/>
            <person name="Smith D.R."/>
            <person name="Bergman C.M."/>
            <person name="Oliver B."/>
            <person name="Markow T.A."/>
            <person name="Kaufman T.C."/>
            <person name="Kellis M."/>
            <person name="Gelbart W."/>
            <person name="Iyer V.N."/>
            <person name="Pollard D.A."/>
            <person name="Sackton T.B."/>
            <person name="Larracuente A.M."/>
            <person name="Singh N.D."/>
            <person name="Abad J.P."/>
            <person name="Abt D.N."/>
            <person name="Adryan B."/>
            <person name="Aguade M."/>
            <person name="Akashi H."/>
            <person name="Anderson W.W."/>
            <person name="Aquadro C.F."/>
            <person name="Ardell D.H."/>
            <person name="Arguello R."/>
            <person name="Artieri C.G."/>
            <person name="Barbash D.A."/>
            <person name="Barker D."/>
            <person name="Barsanti P."/>
            <person name="Batterham P."/>
            <person name="Batzoglou S."/>
            <person name="Begun D."/>
            <person name="Bhutkar A."/>
            <person name="Blanco E."/>
            <person name="Bosak S.A."/>
            <person name="Bradley R.K."/>
            <person name="Brand A.D."/>
            <person name="Brent M.R."/>
            <person name="Brooks A.N."/>
            <person name="Brown R.H."/>
            <person name="Butlin R.K."/>
            <person name="Caggese C."/>
            <person name="Calvi B.R."/>
            <person name="Bernardo de Carvalho A."/>
            <person name="Caspi A."/>
            <person name="Castrezana S."/>
            <person name="Celniker S.E."/>
            <person name="Chang J.L."/>
            <person name="Chapple C."/>
            <person name="Chatterji S."/>
            <person name="Chinwalla A."/>
            <person name="Civetta A."/>
            <person name="Clifton S.W."/>
            <person name="Comeron J.M."/>
            <person name="Costello J.C."/>
            <person name="Coyne J.A."/>
            <person name="Daub J."/>
            <person name="David R.G."/>
            <person name="Delcher A.L."/>
            <person name="Delehaunty K."/>
            <person name="Do C.B."/>
            <person name="Ebling H."/>
            <person name="Edwards K."/>
            <person name="Eickbush T."/>
            <person name="Evans J.D."/>
            <person name="Filipski A."/>
            <person name="Findeiss S."/>
            <person name="Freyhult E."/>
            <person name="Fulton L."/>
            <person name="Fulton R."/>
            <person name="Garcia A.C."/>
            <person name="Gardiner A."/>
            <person name="Garfield D.A."/>
            <person name="Garvin B.E."/>
            <person name="Gibson G."/>
            <person name="Gilbert D."/>
            <person name="Gnerre S."/>
            <person name="Godfrey J."/>
            <person name="Good R."/>
            <person name="Gotea V."/>
            <person name="Gravely B."/>
            <person name="Greenberg A.J."/>
            <person name="Griffiths-Jones S."/>
            <person name="Gross S."/>
            <person name="Guigo R."/>
            <person name="Gustafson E.A."/>
            <person name="Haerty W."/>
            <person name="Hahn M.W."/>
            <person name="Halligan D.L."/>
            <person name="Halpern A.L."/>
            <person name="Halter G.M."/>
            <person name="Han M.V."/>
            <person name="Heger A."/>
            <person name="Hillier L."/>
            <person name="Hinrichs A.S."/>
            <person name="Holmes I."/>
            <person name="Hoskins R.A."/>
            <person name="Hubisz M.J."/>
            <person name="Hultmark D."/>
            <person name="Huntley M.A."/>
            <person name="Jaffe D.B."/>
            <person name="Jagadeeshan S."/>
            <person name="Jeck W.R."/>
            <person name="Johnson J."/>
            <person name="Jones C.D."/>
            <person name="Jordan W.C."/>
            <person name="Karpen G.H."/>
            <person name="Kataoka E."/>
            <person name="Keightley P.D."/>
            <person name="Kheradpour P."/>
            <person name="Kirkness E.F."/>
            <person name="Koerich L.B."/>
            <person name="Kristiansen K."/>
            <person name="Kudrna D."/>
            <person name="Kulathinal R.J."/>
            <person name="Kumar S."/>
            <person name="Kwok R."/>
            <person name="Lander E."/>
            <person name="Langley C.H."/>
            <person name="Lapoint R."/>
            <person name="Lazzaro B.P."/>
            <person name="Lee S.J."/>
            <person name="Levesque L."/>
            <person name="Li R."/>
            <person name="Lin C.F."/>
            <person name="Lin M.F."/>
            <person name="Lindblad-Toh K."/>
            <person name="Llopart A."/>
            <person name="Long M."/>
            <person name="Low L."/>
            <person name="Lozovsky E."/>
            <person name="Lu J."/>
            <person name="Luo M."/>
            <person name="Machado C.A."/>
            <person name="Makalowski W."/>
            <person name="Marzo M."/>
            <person name="Matsuda M."/>
            <person name="Matzkin L."/>
            <person name="McAllister B."/>
            <person name="McBride C.S."/>
            <person name="McKernan B."/>
            <person name="McKernan K."/>
            <person name="Mendez-Lago M."/>
            <person name="Minx P."/>
            <person name="Mollenhauer M.U."/>
            <person name="Montooth K."/>
            <person name="Mount S.M."/>
            <person name="Mu X."/>
            <person name="Myers E."/>
            <person name="Negre B."/>
            <person name="Newfeld S."/>
            <person name="Nielsen R."/>
            <person name="Noor M.A."/>
            <person name="O'Grady P."/>
            <person name="Pachter L."/>
            <person name="Papaceit M."/>
            <person name="Parisi M.J."/>
            <person name="Parisi M."/>
            <person name="Parts L."/>
            <person name="Pedersen J.S."/>
            <person name="Pesole G."/>
            <person name="Phillippy A.M."/>
            <person name="Ponting C.P."/>
            <person name="Pop M."/>
            <person name="Porcelli D."/>
            <person name="Powell J.R."/>
            <person name="Prohaska S."/>
            <person name="Pruitt K."/>
            <person name="Puig M."/>
            <person name="Quesneville H."/>
            <person name="Ram K.R."/>
            <person name="Rand D."/>
            <person name="Rasmussen M.D."/>
            <person name="Reed L.K."/>
            <person name="Reenan R."/>
            <person name="Reily A."/>
            <person name="Remington K.A."/>
            <person name="Rieger T.T."/>
            <person name="Ritchie M.G."/>
            <person name="Robin C."/>
            <person name="Rogers Y.H."/>
            <person name="Rohde C."/>
            <person name="Rozas J."/>
            <person name="Rubenfield M.J."/>
            <person name="Ruiz A."/>
            <person name="Russo S."/>
            <person name="Salzberg S.L."/>
            <person name="Sanchez-Gracia A."/>
            <person name="Saranga D.J."/>
            <person name="Sato H."/>
            <person name="Schaeffer S.W."/>
            <person name="Schatz M.C."/>
            <person name="Schlenke T."/>
            <person name="Schwartz R."/>
            <person name="Segarra C."/>
            <person name="Singh R.S."/>
            <person name="Sirot L."/>
            <person name="Sirota M."/>
            <person name="Sisneros N.B."/>
            <person name="Smith C.D."/>
            <person name="Smith T.F."/>
            <person name="Spieth J."/>
            <person name="Stage D.E."/>
            <person name="Stark A."/>
            <person name="Stephan W."/>
            <person name="Strausberg R.L."/>
            <person name="Strempel S."/>
            <person name="Sturgill D."/>
            <person name="Sutton G."/>
            <person name="Sutton G.G."/>
            <person name="Tao W."/>
            <person name="Teichmann S."/>
            <person name="Tobari Y.N."/>
            <person name="Tomimura Y."/>
            <person name="Tsolas J.M."/>
            <person name="Valente V.L."/>
            <person name="Venter E."/>
            <person name="Venter J.C."/>
            <person name="Vicario S."/>
            <person name="Vieira F.G."/>
            <person name="Vilella A.J."/>
            <person name="Villasante A."/>
            <person name="Walenz B."/>
            <person name="Wang J."/>
            <person name="Wasserman M."/>
            <person name="Watts T."/>
            <person name="Wilson D."/>
            <person name="Wilson R.K."/>
            <person name="Wing R.A."/>
            <person name="Wolfner M.F."/>
            <person name="Wong A."/>
            <person name="Wong G.K."/>
            <person name="Wu C.I."/>
            <person name="Wu G."/>
            <person name="Yamamoto D."/>
            <person name="Yang H.P."/>
            <person name="Yang S.P."/>
            <person name="Yorke J.A."/>
            <person name="Yoshida K."/>
            <person name="Zdobnov E."/>
            <person name="Zhang P."/>
            <person name="Zhang Y."/>
            <person name="Zimin A.V."/>
            <person name="Baldwin J."/>
            <person name="Abdouelleil A."/>
            <person name="Abdulkadir J."/>
            <person name="Abebe A."/>
            <person name="Abera B."/>
            <person name="Abreu J."/>
            <person name="Acer S.C."/>
            <person name="Aftuck L."/>
            <person name="Alexander A."/>
            <person name="An P."/>
            <person name="Anderson E."/>
            <person name="Anderson S."/>
            <person name="Arachi H."/>
            <person name="Azer M."/>
            <person name="Bachantsang P."/>
            <person name="Barry A."/>
            <person name="Bayul T."/>
            <person name="Berlin A."/>
            <person name="Bessette D."/>
            <person name="Bloom T."/>
            <person name="Blye J."/>
            <person name="Boguslavskiy L."/>
            <person name="Bonnet C."/>
            <person name="Boukhgalter B."/>
            <person name="Bourzgui I."/>
            <person name="Brown A."/>
            <person name="Cahill P."/>
            <person name="Channer S."/>
            <person name="Cheshatsang Y."/>
            <person name="Chuda L."/>
            <person name="Citroen M."/>
            <person name="Collymore A."/>
            <person name="Cooke P."/>
            <person name="Costello M."/>
            <person name="D'Aco K."/>
            <person name="Daza R."/>
            <person name="De Haan G."/>
            <person name="DeGray S."/>
            <person name="DeMaso C."/>
            <person name="Dhargay N."/>
            <person name="Dooley K."/>
            <person name="Dooley E."/>
            <person name="Doricent M."/>
            <person name="Dorje P."/>
            <person name="Dorjee K."/>
            <person name="Dupes A."/>
            <person name="Elong R."/>
            <person name="Falk J."/>
            <person name="Farina A."/>
            <person name="Faro S."/>
            <person name="Ferguson D."/>
            <person name="Fisher S."/>
            <person name="Foley C.D."/>
            <person name="Franke A."/>
            <person name="Friedrich D."/>
            <person name="Gadbois L."/>
            <person name="Gearin G."/>
            <person name="Gearin C.R."/>
            <person name="Giannoukos G."/>
            <person name="Goode T."/>
            <person name="Graham J."/>
            <person name="Grandbois E."/>
            <person name="Grewal S."/>
            <person name="Gyaltsen K."/>
            <person name="Hafez N."/>
            <person name="Hagos B."/>
            <person name="Hall J."/>
            <person name="Henson C."/>
            <person name="Hollinger A."/>
            <person name="Honan T."/>
            <person name="Huard M.D."/>
            <person name="Hughes L."/>
            <person name="Hurhula B."/>
            <person name="Husby M.E."/>
            <person name="Kamat A."/>
            <person name="Kanga B."/>
            <person name="Kashin S."/>
            <person name="Khazanovich D."/>
            <person name="Kisner P."/>
            <person name="Lance K."/>
            <person name="Lara M."/>
            <person name="Lee W."/>
            <person name="Lennon N."/>
            <person name="Letendre F."/>
            <person name="LeVine R."/>
            <person name="Lipovsky A."/>
            <person name="Liu X."/>
            <person name="Liu J."/>
            <person name="Liu S."/>
            <person name="Lokyitsang T."/>
            <person name="Lokyitsang Y."/>
            <person name="Lubonja R."/>
            <person name="Lui A."/>
            <person name="MacDonald P."/>
            <person name="Magnisalis V."/>
            <person name="Maru K."/>
            <person name="Matthews C."/>
            <person name="McCusker W."/>
            <person name="McDonough S."/>
            <person name="Mehta T."/>
            <person name="Meldrim J."/>
            <person name="Meneus L."/>
            <person name="Mihai O."/>
            <person name="Mihalev A."/>
            <person name="Mihova T."/>
            <person name="Mittelman R."/>
            <person name="Mlenga V."/>
            <person name="Montmayeur A."/>
            <person name="Mulrain L."/>
            <person name="Navidi A."/>
            <person name="Naylor J."/>
            <person name="Negash T."/>
            <person name="Nguyen T."/>
            <person name="Nguyen N."/>
            <person name="Nicol R."/>
            <person name="Norbu C."/>
            <person name="Norbu N."/>
            <person name="Novod N."/>
            <person name="O'Neill B."/>
            <person name="Osman S."/>
            <person name="Markiewicz E."/>
            <person name="Oyono O.L."/>
            <person name="Patti C."/>
            <person name="Phunkhang P."/>
            <person name="Pierre F."/>
            <person name="Priest M."/>
            <person name="Raghuraman S."/>
            <person name="Rege F."/>
            <person name="Reyes R."/>
            <person name="Rise C."/>
            <person name="Rogov P."/>
            <person name="Ross K."/>
            <person name="Ryan E."/>
            <person name="Settipalli S."/>
            <person name="Shea T."/>
            <person name="Sherpa N."/>
            <person name="Shi L."/>
            <person name="Shih D."/>
            <person name="Sparrow T."/>
            <person name="Spaulding J."/>
            <person name="Stalker J."/>
            <person name="Stange-Thomann N."/>
            <person name="Stavropoulos S."/>
            <person name="Stone C."/>
            <person name="Strader C."/>
            <person name="Tesfaye S."/>
            <person name="Thomson T."/>
            <person name="Thoulutsang Y."/>
            <person name="Thoulutsang D."/>
            <person name="Topham K."/>
            <person name="Topping I."/>
            <person name="Tsamla T."/>
            <person name="Vassiliev H."/>
            <person name="Vo A."/>
            <person name="Wangchuk T."/>
            <person name="Wangdi T."/>
            <person name="Weiand M."/>
            <person name="Wilkinson J."/>
            <person name="Wilson A."/>
            <person name="Yadav S."/>
            <person name="Young G."/>
            <person name="Yu Q."/>
            <person name="Zembek L."/>
            <person name="Zhong D."/>
            <person name="Zimmer A."/>
            <person name="Zwirko Z."/>
            <person name="Jaffe D.B."/>
            <person name="Alvarez P."/>
            <person name="Brockman W."/>
            <person name="Butler J."/>
            <person name="Chin C."/>
            <person name="Gnerre S."/>
            <person name="Grabherr M."/>
            <person name="Kleber M."/>
            <person name="Mauceli E."/>
            <person name="MacCallum I."/>
        </authorList>
    </citation>
    <scope>NUCLEOTIDE SEQUENCE [LARGE SCALE GENOMIC DNA]</scope>
    <source>
        <strain evidence="3">Tucson 14030-0811.24</strain>
    </source>
</reference>
<dbReference type="EMBL" id="CH964272">
    <property type="protein sequence ID" value="KRG00056.1"/>
    <property type="molecule type" value="Genomic_DNA"/>
</dbReference>
<proteinExistence type="predicted"/>
<dbReference type="KEGG" id="dwi:26528954"/>
<dbReference type="OrthoDB" id="7862933at2759"/>
<protein>
    <submittedName>
        <fullName evidence="2">Uncharacterized protein</fullName>
    </submittedName>
</protein>
<gene>
    <name evidence="2" type="primary">Dwil\GK26952</name>
    <name evidence="2" type="ORF">Dwil_GK26952</name>
</gene>
<sequence>MEPTGENDLQLLKLFGKERKKYKSLILSLNKQTDEHEARSYLSLINHNYDGIMKDLDRENRRKKLMSDSAKSSMIYRDDNLQDDNGEYELRNDLNEEYIELLRAKWSLYFAQMAKTPIEQKLENQRKQKEAELTALRAERKRIRLEKQHKMKQHHPRPITQLYTAPRLTHRMRQVIEERANAAKARVQSLNSTNAQVDDSKTTLVKGVIKTSIPISPSENLCFANIVHEMMSRNRCCDKSHSK</sequence>
<feature type="coiled-coil region" evidence="1">
    <location>
        <begin position="119"/>
        <end position="148"/>
    </location>
</feature>
<dbReference type="InParanoid" id="A0A0Q9X7C5"/>
<accession>A0A0Q9X7C5</accession>